<accession>A0ABV8RCU4</accession>
<evidence type="ECO:0000313" key="1">
    <source>
        <dbReference type="EMBL" id="MFC4269104.1"/>
    </source>
</evidence>
<dbReference type="Proteomes" id="UP001595826">
    <property type="component" value="Unassembled WGS sequence"/>
</dbReference>
<comment type="caution">
    <text evidence="1">The sequence shown here is derived from an EMBL/GenBank/DDBJ whole genome shotgun (WGS) entry which is preliminary data.</text>
</comment>
<dbReference type="PANTHER" id="PTHR37804:SF1">
    <property type="entry name" value="CDAA REGULATORY PROTEIN CDAR"/>
    <property type="match status" value="1"/>
</dbReference>
<name>A0ABV8RCU4_9FLAO</name>
<gene>
    <name evidence="1" type="ORF">ACFOWD_09330</name>
</gene>
<dbReference type="Gene3D" id="2.170.120.40">
    <property type="entry name" value="YbbR-like domain"/>
    <property type="match status" value="1"/>
</dbReference>
<keyword evidence="2" id="KW-1185">Reference proteome</keyword>
<protein>
    <recommendedName>
        <fullName evidence="3">YbbR-like domain-containing protein</fullName>
    </recommendedName>
</protein>
<evidence type="ECO:0008006" key="3">
    <source>
        <dbReference type="Google" id="ProtNLM"/>
    </source>
</evidence>
<proteinExistence type="predicted"/>
<dbReference type="InterPro" id="IPR053154">
    <property type="entry name" value="c-di-AMP_regulator"/>
</dbReference>
<reference evidence="2" key="1">
    <citation type="journal article" date="2019" name="Int. J. Syst. Evol. Microbiol.">
        <title>The Global Catalogue of Microorganisms (GCM) 10K type strain sequencing project: providing services to taxonomists for standard genome sequencing and annotation.</title>
        <authorList>
            <consortium name="The Broad Institute Genomics Platform"/>
            <consortium name="The Broad Institute Genome Sequencing Center for Infectious Disease"/>
            <person name="Wu L."/>
            <person name="Ma J."/>
        </authorList>
    </citation>
    <scope>NUCLEOTIDE SEQUENCE [LARGE SCALE GENOMIC DNA]</scope>
    <source>
        <strain evidence="2">CECT 8655</strain>
    </source>
</reference>
<dbReference type="PANTHER" id="PTHR37804">
    <property type="entry name" value="CDAA REGULATORY PROTEIN CDAR"/>
    <property type="match status" value="1"/>
</dbReference>
<sequence>MKAKNKIPKTFFIFLIASGFIWLLITFSKEYSSRITYNINYSKIPQNKLLQEKPLQELTLAIKGTGFKIFTSNINKKSITLDASKLTSRGNSKYYFLLRNQITSIKNQVPSGIEVLNLEIDTIYLNLGSLKSKKIALKPNLDLEFHIGYDLLNEIKITPDSVLVSGPENQIDTLRFLNLKELSLIDVKNDFTNTVDIEIPSSLSGLKLRLKKASISGEVDKFTEGSLTVPFTIKNVPDSINITTLSEKVNVKFVTALSNFNKISENSLKIECDYLATKENNLNYLIPKLIFKPDYIKSYKIIPNKIDFLIRK</sequence>
<organism evidence="1 2">
    <name type="scientific">Polaribacter marinivivus</name>
    <dbReference type="NCBI Taxonomy" id="1524260"/>
    <lineage>
        <taxon>Bacteria</taxon>
        <taxon>Pseudomonadati</taxon>
        <taxon>Bacteroidota</taxon>
        <taxon>Flavobacteriia</taxon>
        <taxon>Flavobacteriales</taxon>
        <taxon>Flavobacteriaceae</taxon>
    </lineage>
</organism>
<dbReference type="EMBL" id="JBHSCY010000002">
    <property type="protein sequence ID" value="MFC4269104.1"/>
    <property type="molecule type" value="Genomic_DNA"/>
</dbReference>
<dbReference type="RefSeq" id="WP_377410020.1">
    <property type="nucleotide sequence ID" value="NZ_JBHSCY010000002.1"/>
</dbReference>
<evidence type="ECO:0000313" key="2">
    <source>
        <dbReference type="Proteomes" id="UP001595826"/>
    </source>
</evidence>